<name>A0A8S4R6L8_9NEOP</name>
<protein>
    <submittedName>
        <fullName evidence="1">Jg21686 protein</fullName>
    </submittedName>
</protein>
<proteinExistence type="predicted"/>
<evidence type="ECO:0000313" key="2">
    <source>
        <dbReference type="Proteomes" id="UP000838756"/>
    </source>
</evidence>
<dbReference type="EMBL" id="CAKXAJ010024885">
    <property type="protein sequence ID" value="CAH2232304.1"/>
    <property type="molecule type" value="Genomic_DNA"/>
</dbReference>
<comment type="caution">
    <text evidence="1">The sequence shown here is derived from an EMBL/GenBank/DDBJ whole genome shotgun (WGS) entry which is preliminary data.</text>
</comment>
<dbReference type="Proteomes" id="UP000838756">
    <property type="component" value="Unassembled WGS sequence"/>
</dbReference>
<evidence type="ECO:0000313" key="1">
    <source>
        <dbReference type="EMBL" id="CAH2232304.1"/>
    </source>
</evidence>
<keyword evidence="2" id="KW-1185">Reference proteome</keyword>
<accession>A0A8S4R6L8</accession>
<reference evidence="1" key="1">
    <citation type="submission" date="2022-03" db="EMBL/GenBank/DDBJ databases">
        <authorList>
            <person name="Lindestad O."/>
        </authorList>
    </citation>
    <scope>NUCLEOTIDE SEQUENCE</scope>
</reference>
<dbReference type="AlphaFoldDB" id="A0A8S4R6L8"/>
<organism evidence="1 2">
    <name type="scientific">Pararge aegeria aegeria</name>
    <dbReference type="NCBI Taxonomy" id="348720"/>
    <lineage>
        <taxon>Eukaryota</taxon>
        <taxon>Metazoa</taxon>
        <taxon>Ecdysozoa</taxon>
        <taxon>Arthropoda</taxon>
        <taxon>Hexapoda</taxon>
        <taxon>Insecta</taxon>
        <taxon>Pterygota</taxon>
        <taxon>Neoptera</taxon>
        <taxon>Endopterygota</taxon>
        <taxon>Lepidoptera</taxon>
        <taxon>Glossata</taxon>
        <taxon>Ditrysia</taxon>
        <taxon>Papilionoidea</taxon>
        <taxon>Nymphalidae</taxon>
        <taxon>Satyrinae</taxon>
        <taxon>Satyrini</taxon>
        <taxon>Parargina</taxon>
        <taxon>Pararge</taxon>
    </lineage>
</organism>
<sequence>MYLNFREFMVKYTYRKLLIKSIVNRLRDYRCITLFILGRETKESKTSLQLYKRSKKCNQIILTLTQPSEAYGIHTFCKRPANETNVRRTK</sequence>
<gene>
    <name evidence="1" type="primary">jg21686</name>
    <name evidence="1" type="ORF">PAEG_LOCUS10578</name>
</gene>